<dbReference type="EMBL" id="MU266628">
    <property type="protein sequence ID" value="KAH7919807.1"/>
    <property type="molecule type" value="Genomic_DNA"/>
</dbReference>
<name>A0ACB8B2B5_9AGAM</name>
<reference evidence="1" key="1">
    <citation type="journal article" date="2021" name="New Phytol.">
        <title>Evolutionary innovations through gain and loss of genes in the ectomycorrhizal Boletales.</title>
        <authorList>
            <person name="Wu G."/>
            <person name="Miyauchi S."/>
            <person name="Morin E."/>
            <person name="Kuo A."/>
            <person name="Drula E."/>
            <person name="Varga T."/>
            <person name="Kohler A."/>
            <person name="Feng B."/>
            <person name="Cao Y."/>
            <person name="Lipzen A."/>
            <person name="Daum C."/>
            <person name="Hundley H."/>
            <person name="Pangilinan J."/>
            <person name="Johnson J."/>
            <person name="Barry K."/>
            <person name="LaButti K."/>
            <person name="Ng V."/>
            <person name="Ahrendt S."/>
            <person name="Min B."/>
            <person name="Choi I.G."/>
            <person name="Park H."/>
            <person name="Plett J.M."/>
            <person name="Magnuson J."/>
            <person name="Spatafora J.W."/>
            <person name="Nagy L.G."/>
            <person name="Henrissat B."/>
            <person name="Grigoriev I.V."/>
            <person name="Yang Z.L."/>
            <person name="Xu J."/>
            <person name="Martin F.M."/>
        </authorList>
    </citation>
    <scope>NUCLEOTIDE SEQUENCE</scope>
    <source>
        <strain evidence="1">KUC20120723A-06</strain>
    </source>
</reference>
<evidence type="ECO:0000313" key="2">
    <source>
        <dbReference type="Proteomes" id="UP000790709"/>
    </source>
</evidence>
<protein>
    <submittedName>
        <fullName evidence="1">Uncharacterized protein</fullName>
    </submittedName>
</protein>
<dbReference type="Proteomes" id="UP000790709">
    <property type="component" value="Unassembled WGS sequence"/>
</dbReference>
<gene>
    <name evidence="1" type="ORF">BV22DRAFT_1022336</name>
</gene>
<accession>A0ACB8B2B5</accession>
<proteinExistence type="predicted"/>
<evidence type="ECO:0000313" key="1">
    <source>
        <dbReference type="EMBL" id="KAH7919807.1"/>
    </source>
</evidence>
<organism evidence="1 2">
    <name type="scientific">Leucogyrophana mollusca</name>
    <dbReference type="NCBI Taxonomy" id="85980"/>
    <lineage>
        <taxon>Eukaryota</taxon>
        <taxon>Fungi</taxon>
        <taxon>Dikarya</taxon>
        <taxon>Basidiomycota</taxon>
        <taxon>Agaricomycotina</taxon>
        <taxon>Agaricomycetes</taxon>
        <taxon>Agaricomycetidae</taxon>
        <taxon>Boletales</taxon>
        <taxon>Boletales incertae sedis</taxon>
        <taxon>Leucogyrophana</taxon>
    </lineage>
</organism>
<keyword evidence="2" id="KW-1185">Reference proteome</keyword>
<sequence length="91" mass="10241">PLMKLKFLSVLSTASKQLGVEPLKGHGIRIGSTLEYLLQGVPFNVVKVKHRWASDTFVLYLRKHAQILAPHIQASHALHDEFTHITMPPVH</sequence>
<feature type="non-terminal residue" evidence="1">
    <location>
        <position position="1"/>
    </location>
</feature>
<comment type="caution">
    <text evidence="1">The sequence shown here is derived from an EMBL/GenBank/DDBJ whole genome shotgun (WGS) entry which is preliminary data.</text>
</comment>